<dbReference type="PANTHER" id="PTHR31435">
    <property type="entry name" value="PROTEIN NATD1"/>
    <property type="match status" value="1"/>
</dbReference>
<reference evidence="3 4" key="1">
    <citation type="journal article" date="2023" name="Int. J. Syst. Evol. Microbiol.">
        <title>Streptococcus sciuri sp. nov., Staphylococcus marylandisciuri sp. nov. and Staphylococcus americanisciuri sp. nov., isolated from faeces of eastern grey squirrel (Sciurus carolinensis).</title>
        <authorList>
            <person name="Volokhov D.V."/>
            <person name="Zagorodnyaya T.A."/>
            <person name="Furtak V.A."/>
            <person name="Nattanmai G."/>
            <person name="Randall L."/>
            <person name="Jose S."/>
            <person name="Gao Y."/>
            <person name="Eisenberg T."/>
            <person name="Delmonte P."/>
            <person name="Blom J."/>
            <person name="Mitchell K.K."/>
        </authorList>
    </citation>
    <scope>NUCLEOTIDE SEQUENCE [LARGE SCALE GENOMIC DNA]</scope>
    <source>
        <strain evidence="3 4">SQ8-PEA</strain>
    </source>
</reference>
<dbReference type="Gene3D" id="3.40.630.30">
    <property type="match status" value="1"/>
</dbReference>
<dbReference type="InterPro" id="IPR016181">
    <property type="entry name" value="Acyl_CoA_acyltransferase"/>
</dbReference>
<accession>A0ABT2QMY5</accession>
<keyword evidence="4" id="KW-1185">Reference proteome</keyword>
<dbReference type="PROSITE" id="PS51729">
    <property type="entry name" value="GNAT_YJDJ"/>
    <property type="match status" value="1"/>
</dbReference>
<evidence type="ECO:0000259" key="2">
    <source>
        <dbReference type="PROSITE" id="PS51729"/>
    </source>
</evidence>
<proteinExistence type="predicted"/>
<name>A0ABT2QMY5_9STAP</name>
<gene>
    <name evidence="3" type="ORF">N9R04_01210</name>
</gene>
<dbReference type="Pfam" id="PF14542">
    <property type="entry name" value="Acetyltransf_CG"/>
    <property type="match status" value="1"/>
</dbReference>
<feature type="region of interest" description="Disordered" evidence="1">
    <location>
        <begin position="1"/>
        <end position="21"/>
    </location>
</feature>
<dbReference type="PANTHER" id="PTHR31435:SF10">
    <property type="entry name" value="BSR4717 PROTEIN"/>
    <property type="match status" value="1"/>
</dbReference>
<dbReference type="Proteomes" id="UP001209553">
    <property type="component" value="Unassembled WGS sequence"/>
</dbReference>
<evidence type="ECO:0000313" key="4">
    <source>
        <dbReference type="Proteomes" id="UP001209553"/>
    </source>
</evidence>
<dbReference type="EMBL" id="JAOPKZ010000002">
    <property type="protein sequence ID" value="MCU5745338.1"/>
    <property type="molecule type" value="Genomic_DNA"/>
</dbReference>
<feature type="compositionally biased region" description="Basic and acidic residues" evidence="1">
    <location>
        <begin position="1"/>
        <end position="13"/>
    </location>
</feature>
<dbReference type="RefSeq" id="WP_262853841.1">
    <property type="nucleotide sequence ID" value="NZ_JAOPKZ010000002.1"/>
</dbReference>
<comment type="caution">
    <text evidence="3">The sequence shown here is derived from an EMBL/GenBank/DDBJ whole genome shotgun (WGS) entry which is preliminary data.</text>
</comment>
<feature type="domain" description="N-acetyltransferase" evidence="2">
    <location>
        <begin position="3"/>
        <end position="91"/>
    </location>
</feature>
<dbReference type="InterPro" id="IPR045057">
    <property type="entry name" value="Gcn5-rel_NAT"/>
</dbReference>
<dbReference type="SUPFAM" id="SSF55729">
    <property type="entry name" value="Acyl-CoA N-acyltransferases (Nat)"/>
    <property type="match status" value="1"/>
</dbReference>
<evidence type="ECO:0000313" key="3">
    <source>
        <dbReference type="EMBL" id="MCU5745338.1"/>
    </source>
</evidence>
<evidence type="ECO:0000256" key="1">
    <source>
        <dbReference type="SAM" id="MobiDB-lite"/>
    </source>
</evidence>
<protein>
    <submittedName>
        <fullName evidence="3">N-acetyltransferase</fullName>
    </submittedName>
</protein>
<dbReference type="CDD" id="cd04301">
    <property type="entry name" value="NAT_SF"/>
    <property type="match status" value="1"/>
</dbReference>
<organism evidence="3 4">
    <name type="scientific">Staphylococcus marylandisciuri</name>
    <dbReference type="NCBI Taxonomy" id="2981529"/>
    <lineage>
        <taxon>Bacteria</taxon>
        <taxon>Bacillati</taxon>
        <taxon>Bacillota</taxon>
        <taxon>Bacilli</taxon>
        <taxon>Bacillales</taxon>
        <taxon>Staphylococcaceae</taxon>
        <taxon>Staphylococcus</taxon>
    </lineage>
</organism>
<dbReference type="InterPro" id="IPR031165">
    <property type="entry name" value="GNAT_YJDJ"/>
</dbReference>
<sequence>MTNIKQGDHKFYTGDDENNPETVITFEDKGDDVLDITHTGVPSELGGRGLGTSLVEAVVKHARENNKSVVATCPFAATVIEKHPEFQDVYKK</sequence>